<comment type="caution">
    <text evidence="2">The sequence shown here is derived from an EMBL/GenBank/DDBJ whole genome shotgun (WGS) entry which is preliminary data.</text>
</comment>
<keyword evidence="3" id="KW-1185">Reference proteome</keyword>
<feature type="region of interest" description="Disordered" evidence="1">
    <location>
        <begin position="1"/>
        <end position="20"/>
    </location>
</feature>
<accession>A0A540WI06</accession>
<dbReference type="OrthoDB" id="5522647at2"/>
<dbReference type="AlphaFoldDB" id="A0A540WI06"/>
<name>A0A540WI06_9BACT</name>
<organism evidence="2 3">
    <name type="scientific">Myxococcus llanfairpwllgwyngyllgogerychwyrndrobwllllantysiliogogogochensis</name>
    <dbReference type="NCBI Taxonomy" id="2590453"/>
    <lineage>
        <taxon>Bacteria</taxon>
        <taxon>Pseudomonadati</taxon>
        <taxon>Myxococcota</taxon>
        <taxon>Myxococcia</taxon>
        <taxon>Myxococcales</taxon>
        <taxon>Cystobacterineae</taxon>
        <taxon>Myxococcaceae</taxon>
        <taxon>Myxococcus</taxon>
    </lineage>
</organism>
<evidence type="ECO:0000313" key="3">
    <source>
        <dbReference type="Proteomes" id="UP000315369"/>
    </source>
</evidence>
<proteinExistence type="predicted"/>
<feature type="compositionally biased region" description="Polar residues" evidence="1">
    <location>
        <begin position="1"/>
        <end position="10"/>
    </location>
</feature>
<dbReference type="Proteomes" id="UP000315369">
    <property type="component" value="Unassembled WGS sequence"/>
</dbReference>
<protein>
    <submittedName>
        <fullName evidence="2">Uncharacterized protein</fullName>
    </submittedName>
</protein>
<evidence type="ECO:0000256" key="1">
    <source>
        <dbReference type="SAM" id="MobiDB-lite"/>
    </source>
</evidence>
<dbReference type="RefSeq" id="WP_141649445.1">
    <property type="nucleotide sequence ID" value="NZ_VIFM01000492.1"/>
</dbReference>
<dbReference type="EMBL" id="VIFM01000492">
    <property type="protein sequence ID" value="TQF08656.1"/>
    <property type="molecule type" value="Genomic_DNA"/>
</dbReference>
<gene>
    <name evidence="2" type="ORF">FJV41_48730</name>
</gene>
<reference evidence="2 3" key="1">
    <citation type="submission" date="2019-06" db="EMBL/GenBank/DDBJ databases">
        <authorList>
            <person name="Livingstone P."/>
            <person name="Whitworth D."/>
        </authorList>
    </citation>
    <scope>NUCLEOTIDE SEQUENCE [LARGE SCALE GENOMIC DNA]</scope>
    <source>
        <strain evidence="2 3">AM401</strain>
    </source>
</reference>
<sequence length="173" mass="18489">MTTQKTETSTPPKPAKKGTGIMSRVVAAAVACSALGCPGTQVRPPPPPEPCPSGAVEAMEARGIETGDYYGAQFLVERTQVIAVKDGATELRLIGKWKRMPSGTIFSGRLTVSDRVYGRFTRARTPGGESFPVCLELLAEGMEKGLERKPGDDSPTSARVFSTGEVRAVREFE</sequence>
<evidence type="ECO:0000313" key="2">
    <source>
        <dbReference type="EMBL" id="TQF08656.1"/>
    </source>
</evidence>